<dbReference type="GO" id="GO:0005778">
    <property type="term" value="C:peroxisomal membrane"/>
    <property type="evidence" value="ECO:0007669"/>
    <property type="project" value="TreeGrafter"/>
</dbReference>
<evidence type="ECO:0000256" key="3">
    <source>
        <dbReference type="ARBA" id="ARBA00022692"/>
    </source>
</evidence>
<proteinExistence type="inferred from homology"/>
<dbReference type="EMBL" id="CP014243">
    <property type="protein sequence ID" value="AMD19956.1"/>
    <property type="molecule type" value="Genomic_DNA"/>
</dbReference>
<dbReference type="OrthoDB" id="422637at2759"/>
<accession>A0A0X8HR74</accession>
<dbReference type="GO" id="GO:0016887">
    <property type="term" value="F:ATP hydrolysis activity"/>
    <property type="evidence" value="ECO:0007669"/>
    <property type="project" value="InterPro"/>
</dbReference>
<dbReference type="GO" id="GO:0005324">
    <property type="term" value="F:long-chain fatty acid transmembrane transporter activity"/>
    <property type="evidence" value="ECO:0007669"/>
    <property type="project" value="TreeGrafter"/>
</dbReference>
<feature type="region of interest" description="Disordered" evidence="6">
    <location>
        <begin position="184"/>
        <end position="203"/>
    </location>
</feature>
<keyword evidence="5" id="KW-0472">Membrane</keyword>
<dbReference type="Proteomes" id="UP000243052">
    <property type="component" value="Chromosome iii"/>
</dbReference>
<keyword evidence="9" id="KW-1185">Reference proteome</keyword>
<evidence type="ECO:0000256" key="1">
    <source>
        <dbReference type="ARBA" id="ARBA00008575"/>
    </source>
</evidence>
<dbReference type="SUPFAM" id="SSF52540">
    <property type="entry name" value="P-loop containing nucleoside triphosphate hydrolases"/>
    <property type="match status" value="1"/>
</dbReference>
<gene>
    <name evidence="8" type="ORF">AW171_hschr31821</name>
</gene>
<feature type="region of interest" description="Disordered" evidence="6">
    <location>
        <begin position="36"/>
        <end position="60"/>
    </location>
</feature>
<dbReference type="Pfam" id="PF00005">
    <property type="entry name" value="ABC_tran"/>
    <property type="match status" value="1"/>
</dbReference>
<dbReference type="GO" id="GO:0015910">
    <property type="term" value="P:long-chain fatty acid import into peroxisome"/>
    <property type="evidence" value="ECO:0007669"/>
    <property type="project" value="TreeGrafter"/>
</dbReference>
<evidence type="ECO:0000256" key="2">
    <source>
        <dbReference type="ARBA" id="ARBA00022448"/>
    </source>
</evidence>
<sequence>MLLDFYKKYRVGILKTSYVVLLAAVVQTFAKDKSTEDHQQPVTPSILKKNKKGDEGDQKDRAKKRRNFLVGLILKDPKCVAVFLLQATLLVIRTMLTLRVATLDGVLVSKLVKGRYSEFVKVLLGQWMTLGVPASIVNSLLAYTTGFCAITVNKRISHHMLDKYLKSHHSFYGANSMSGNVVKTGSVKKEKDEKDELEKRQPPTDGVSIQVVDLPVQYLTRDVGVFSHNASVLLNQLLKPTLDLFMCSFKLSQSSNSSMMAEGTLVLGLIVYFSNVFLKLMQPNFTDLTVKRTQLEGYFRTLHSKLHTYSEEIALFKGYRTELWNLDYAFYQLTVFMAKEFKARALYEFGTSFIVKYVWGAAGLVLCSIPVFYRGDSSEDLTAGFITNRRLLMTASSSVGRYFELRRNIQQLKGEAIRLNTFNDILEKSKANFSEGSDVLIEYDNSRIQFVNIPLVTPALQVLIPELNFELKHGDHLLIIGPNGCGKSSLFRVLGGLWPVMKSFVNPDKTAKLVIPSRNAENGRKPIFYLPQRSYMSNFSSFREQITYPDNTAAVIKKYNGDLERCDKELAEILSVVELDDLINENMSIVMAQRSTEEDEDTVDVSLTDAFNVTRKWSEELSIGIQQRLAMARMYYHRPKFAVLDECTSSVSPEMEQKMYTHAQKLEISLISVCHRTTLWHFHNYLLKFDGNGNYSFGPFNPKQRLKDEQRLLELNKLLEQDAPIWKKKLEELTMARNSKLIRANSKKNLDLVAKEGKHEVTKSVAISAAPSI</sequence>
<dbReference type="RefSeq" id="XP_017986952.1">
    <property type="nucleotide sequence ID" value="XM_018131160.1"/>
</dbReference>
<dbReference type="Pfam" id="PF06472">
    <property type="entry name" value="ABC_membrane_2"/>
    <property type="match status" value="2"/>
</dbReference>
<dbReference type="CDD" id="cd03223">
    <property type="entry name" value="ABCD_peroxisomal_ALDP"/>
    <property type="match status" value="1"/>
</dbReference>
<dbReference type="STRING" id="45286.A0A0X8HR74"/>
<keyword evidence="4" id="KW-1133">Transmembrane helix</keyword>
<organism evidence="8 9">
    <name type="scientific">Eremothecium sinecaudum</name>
    <dbReference type="NCBI Taxonomy" id="45286"/>
    <lineage>
        <taxon>Eukaryota</taxon>
        <taxon>Fungi</taxon>
        <taxon>Dikarya</taxon>
        <taxon>Ascomycota</taxon>
        <taxon>Saccharomycotina</taxon>
        <taxon>Saccharomycetes</taxon>
        <taxon>Saccharomycetales</taxon>
        <taxon>Saccharomycetaceae</taxon>
        <taxon>Eremothecium</taxon>
    </lineage>
</organism>
<comment type="similarity">
    <text evidence="1">Belongs to the ABC transporter superfamily. ABCD family. Peroxisomal fatty acyl CoA transporter (TC 3.A.1.203) subfamily.</text>
</comment>
<dbReference type="GO" id="GO:0140359">
    <property type="term" value="F:ABC-type transporter activity"/>
    <property type="evidence" value="ECO:0007669"/>
    <property type="project" value="InterPro"/>
</dbReference>
<evidence type="ECO:0000259" key="7">
    <source>
        <dbReference type="PROSITE" id="PS50893"/>
    </source>
</evidence>
<evidence type="ECO:0000256" key="5">
    <source>
        <dbReference type="ARBA" id="ARBA00023136"/>
    </source>
</evidence>
<dbReference type="PROSITE" id="PS50893">
    <property type="entry name" value="ABC_TRANSPORTER_2"/>
    <property type="match status" value="1"/>
</dbReference>
<dbReference type="GO" id="GO:0006635">
    <property type="term" value="P:fatty acid beta-oxidation"/>
    <property type="evidence" value="ECO:0007669"/>
    <property type="project" value="TreeGrafter"/>
</dbReference>
<evidence type="ECO:0000313" key="9">
    <source>
        <dbReference type="Proteomes" id="UP000243052"/>
    </source>
</evidence>
<dbReference type="InterPro" id="IPR027417">
    <property type="entry name" value="P-loop_NTPase"/>
</dbReference>
<dbReference type="AlphaFoldDB" id="A0A0X8HR74"/>
<evidence type="ECO:0000256" key="4">
    <source>
        <dbReference type="ARBA" id="ARBA00022989"/>
    </source>
</evidence>
<evidence type="ECO:0000313" key="8">
    <source>
        <dbReference type="EMBL" id="AMD19956.1"/>
    </source>
</evidence>
<keyword evidence="3" id="KW-0812">Transmembrane</keyword>
<dbReference type="GO" id="GO:0007031">
    <property type="term" value="P:peroxisome organization"/>
    <property type="evidence" value="ECO:0007669"/>
    <property type="project" value="TreeGrafter"/>
</dbReference>
<name>A0A0X8HR74_9SACH</name>
<dbReference type="InterPro" id="IPR011527">
    <property type="entry name" value="ABC1_TM_dom"/>
</dbReference>
<dbReference type="GeneID" id="28723184"/>
<reference evidence="8 9" key="1">
    <citation type="submission" date="2016-01" db="EMBL/GenBank/DDBJ databases">
        <title>Genome sequence of the yeast Holleya sinecauda.</title>
        <authorList>
            <person name="Dietrich F.S."/>
        </authorList>
    </citation>
    <scope>NUCLEOTIDE SEQUENCE [LARGE SCALE GENOMIC DNA]</scope>
    <source>
        <strain evidence="8 9">ATCC 58844</strain>
    </source>
</reference>
<dbReference type="PANTHER" id="PTHR11384:SF69">
    <property type="entry name" value="PEROXISOMAL LONG-CHAIN FATTY ACID IMPORT PROTEIN 1"/>
    <property type="match status" value="1"/>
</dbReference>
<dbReference type="GO" id="GO:0005524">
    <property type="term" value="F:ATP binding"/>
    <property type="evidence" value="ECO:0007669"/>
    <property type="project" value="InterPro"/>
</dbReference>
<feature type="compositionally biased region" description="Basic and acidic residues" evidence="6">
    <location>
        <begin position="187"/>
        <end position="202"/>
    </location>
</feature>
<dbReference type="PANTHER" id="PTHR11384">
    <property type="entry name" value="ATP-BINDING CASSETTE, SUB-FAMILY D MEMBER"/>
    <property type="match status" value="1"/>
</dbReference>
<keyword evidence="2" id="KW-0813">Transport</keyword>
<feature type="domain" description="ABC transporter" evidence="7">
    <location>
        <begin position="448"/>
        <end position="716"/>
    </location>
</feature>
<dbReference type="InterPro" id="IPR050835">
    <property type="entry name" value="ABC_transporter_sub-D"/>
</dbReference>
<dbReference type="GO" id="GO:0042760">
    <property type="term" value="P:very long-chain fatty acid catabolic process"/>
    <property type="evidence" value="ECO:0007669"/>
    <property type="project" value="TreeGrafter"/>
</dbReference>
<dbReference type="InterPro" id="IPR003439">
    <property type="entry name" value="ABC_transporter-like_ATP-bd"/>
</dbReference>
<dbReference type="Gene3D" id="3.40.50.300">
    <property type="entry name" value="P-loop containing nucleotide triphosphate hydrolases"/>
    <property type="match status" value="1"/>
</dbReference>
<protein>
    <submittedName>
        <fullName evidence="8">HCL195Cp</fullName>
    </submittedName>
</protein>
<evidence type="ECO:0000256" key="6">
    <source>
        <dbReference type="SAM" id="MobiDB-lite"/>
    </source>
</evidence>